<proteinExistence type="inferred from homology"/>
<evidence type="ECO:0000256" key="8">
    <source>
        <dbReference type="SAM" id="SignalP"/>
    </source>
</evidence>
<feature type="chain" id="PRO_5047421014" evidence="8">
    <location>
        <begin position="19"/>
        <end position="249"/>
    </location>
</feature>
<gene>
    <name evidence="10" type="ORF">ACFOW1_13490</name>
</gene>
<comment type="caution">
    <text evidence="10">The sequence shown here is derived from an EMBL/GenBank/DDBJ whole genome shotgun (WGS) entry which is preliminary data.</text>
</comment>
<keyword evidence="11" id="KW-1185">Reference proteome</keyword>
<dbReference type="PROSITE" id="PS52029">
    <property type="entry name" value="LD_TPASE"/>
    <property type="match status" value="1"/>
</dbReference>
<feature type="active site" description="Nucleophile" evidence="7">
    <location>
        <position position="161"/>
    </location>
</feature>
<dbReference type="Proteomes" id="UP001595906">
    <property type="component" value="Unassembled WGS sequence"/>
</dbReference>
<dbReference type="SUPFAM" id="SSF141523">
    <property type="entry name" value="L,D-transpeptidase catalytic domain-like"/>
    <property type="match status" value="1"/>
</dbReference>
<keyword evidence="3 10" id="KW-0808">Transferase</keyword>
<sequence length="249" mass="28285">MKYLLLLMACFCIATTFAQNTFIDAQRSNSKVANALKSKEDTLKKQFEKANLQWPAKHVYIRSFKYDSQLEVWISNNSKEPYKLFKTYKVCALSGAMGPKRIEGDYQVPEGFYCVNEFKPTSSYHLALGVNYPNASDLLLSDSLKPGGDIYIHGSCITVGCIPIQNEPIEELYVITAMAKNIGEDFIPVHIFPARFNVAKSADYLAKASKDDKDYQLFIKQLKEVYDYFELHKKLPLIAVNKKGEYVAL</sequence>
<dbReference type="PANTHER" id="PTHR36699">
    <property type="entry name" value="LD-TRANSPEPTIDASE"/>
    <property type="match status" value="1"/>
</dbReference>
<keyword evidence="6 7" id="KW-0961">Cell wall biogenesis/degradation</keyword>
<evidence type="ECO:0000256" key="5">
    <source>
        <dbReference type="ARBA" id="ARBA00022984"/>
    </source>
</evidence>
<evidence type="ECO:0000256" key="1">
    <source>
        <dbReference type="ARBA" id="ARBA00004752"/>
    </source>
</evidence>
<evidence type="ECO:0000256" key="2">
    <source>
        <dbReference type="ARBA" id="ARBA00005992"/>
    </source>
</evidence>
<feature type="domain" description="L,D-TPase catalytic" evidence="9">
    <location>
        <begin position="59"/>
        <end position="192"/>
    </location>
</feature>
<evidence type="ECO:0000259" key="9">
    <source>
        <dbReference type="PROSITE" id="PS52029"/>
    </source>
</evidence>
<evidence type="ECO:0000256" key="6">
    <source>
        <dbReference type="ARBA" id="ARBA00023316"/>
    </source>
</evidence>
<dbReference type="GO" id="GO:0016740">
    <property type="term" value="F:transferase activity"/>
    <property type="evidence" value="ECO:0007669"/>
    <property type="project" value="UniProtKB-KW"/>
</dbReference>
<accession>A0ABV8Q098</accession>
<keyword evidence="4 7" id="KW-0133">Cell shape</keyword>
<dbReference type="EC" id="2.-.-.-" evidence="10"/>
<dbReference type="EMBL" id="JBHSDC010000027">
    <property type="protein sequence ID" value="MFC4232910.1"/>
    <property type="molecule type" value="Genomic_DNA"/>
</dbReference>
<evidence type="ECO:0000256" key="3">
    <source>
        <dbReference type="ARBA" id="ARBA00022679"/>
    </source>
</evidence>
<dbReference type="RefSeq" id="WP_379014950.1">
    <property type="nucleotide sequence ID" value="NZ_JBHSDC010000027.1"/>
</dbReference>
<comment type="pathway">
    <text evidence="1 7">Cell wall biogenesis; peptidoglycan biosynthesis.</text>
</comment>
<name>A0ABV8Q098_9BACT</name>
<dbReference type="PANTHER" id="PTHR36699:SF1">
    <property type="entry name" value="L,D-TRANSPEPTIDASE YAFK-RELATED"/>
    <property type="match status" value="1"/>
</dbReference>
<evidence type="ECO:0000256" key="7">
    <source>
        <dbReference type="PROSITE-ProRule" id="PRU01373"/>
    </source>
</evidence>
<protein>
    <submittedName>
        <fullName evidence="10">Murein L,D-transpeptidase family protein</fullName>
        <ecNumber evidence="10">2.-.-.-</ecNumber>
    </submittedName>
</protein>
<comment type="similarity">
    <text evidence="2">Belongs to the YkuD family.</text>
</comment>
<dbReference type="InterPro" id="IPR038063">
    <property type="entry name" value="Transpep_catalytic_dom"/>
</dbReference>
<keyword evidence="8" id="KW-0732">Signal</keyword>
<evidence type="ECO:0000256" key="4">
    <source>
        <dbReference type="ARBA" id="ARBA00022960"/>
    </source>
</evidence>
<feature type="signal peptide" evidence="8">
    <location>
        <begin position="1"/>
        <end position="18"/>
    </location>
</feature>
<organism evidence="10 11">
    <name type="scientific">Parasediminibacterium paludis</name>
    <dbReference type="NCBI Taxonomy" id="908966"/>
    <lineage>
        <taxon>Bacteria</taxon>
        <taxon>Pseudomonadati</taxon>
        <taxon>Bacteroidota</taxon>
        <taxon>Chitinophagia</taxon>
        <taxon>Chitinophagales</taxon>
        <taxon>Chitinophagaceae</taxon>
        <taxon>Parasediminibacterium</taxon>
    </lineage>
</organism>
<keyword evidence="5 7" id="KW-0573">Peptidoglycan synthesis</keyword>
<dbReference type="InterPro" id="IPR005490">
    <property type="entry name" value="LD_TPept_cat_dom"/>
</dbReference>
<evidence type="ECO:0000313" key="10">
    <source>
        <dbReference type="EMBL" id="MFC4232910.1"/>
    </source>
</evidence>
<reference evidence="11" key="1">
    <citation type="journal article" date="2019" name="Int. J. Syst. Evol. Microbiol.">
        <title>The Global Catalogue of Microorganisms (GCM) 10K type strain sequencing project: providing services to taxonomists for standard genome sequencing and annotation.</title>
        <authorList>
            <consortium name="The Broad Institute Genomics Platform"/>
            <consortium name="The Broad Institute Genome Sequencing Center for Infectious Disease"/>
            <person name="Wu L."/>
            <person name="Ma J."/>
        </authorList>
    </citation>
    <scope>NUCLEOTIDE SEQUENCE [LARGE SCALE GENOMIC DNA]</scope>
    <source>
        <strain evidence="11">CECT 8010</strain>
    </source>
</reference>
<evidence type="ECO:0000313" key="11">
    <source>
        <dbReference type="Proteomes" id="UP001595906"/>
    </source>
</evidence>
<feature type="active site" description="Proton donor/acceptor" evidence="7">
    <location>
        <position position="153"/>
    </location>
</feature>